<evidence type="ECO:0008006" key="3">
    <source>
        <dbReference type="Google" id="ProtNLM"/>
    </source>
</evidence>
<organism evidence="1 2">
    <name type="scientific">Candidatus Abawacabacteria bacterium RBG_16_42_10</name>
    <dbReference type="NCBI Taxonomy" id="1817814"/>
    <lineage>
        <taxon>Bacteria</taxon>
        <taxon>Candidatus Abawacaibacteriota</taxon>
    </lineage>
</organism>
<name>A0A1F4XKF8_9BACT</name>
<dbReference type="InterPro" id="IPR035093">
    <property type="entry name" value="RelE/ParE_toxin_dom_sf"/>
</dbReference>
<dbReference type="AlphaFoldDB" id="A0A1F4XKF8"/>
<dbReference type="PANTHER" id="PTHR38813:SF1">
    <property type="entry name" value="TOXIN RELE1-RELATED"/>
    <property type="match status" value="1"/>
</dbReference>
<dbReference type="Proteomes" id="UP000177614">
    <property type="component" value="Unassembled WGS sequence"/>
</dbReference>
<dbReference type="STRING" id="1817814.A2V81_03195"/>
<dbReference type="EMBL" id="MEWR01000011">
    <property type="protein sequence ID" value="OGC82129.1"/>
    <property type="molecule type" value="Genomic_DNA"/>
</dbReference>
<dbReference type="SUPFAM" id="SSF143011">
    <property type="entry name" value="RelE-like"/>
    <property type="match status" value="1"/>
</dbReference>
<proteinExistence type="predicted"/>
<protein>
    <recommendedName>
        <fullName evidence="3">Plasmid stabilization protein</fullName>
    </recommendedName>
</protein>
<dbReference type="Gene3D" id="3.30.2310.20">
    <property type="entry name" value="RelE-like"/>
    <property type="match status" value="1"/>
</dbReference>
<dbReference type="InterPro" id="IPR052747">
    <property type="entry name" value="TA_system_RelE_toxin"/>
</dbReference>
<gene>
    <name evidence="1" type="ORF">A2V81_03195</name>
</gene>
<evidence type="ECO:0000313" key="1">
    <source>
        <dbReference type="EMBL" id="OGC82129.1"/>
    </source>
</evidence>
<evidence type="ECO:0000313" key="2">
    <source>
        <dbReference type="Proteomes" id="UP000177614"/>
    </source>
</evidence>
<reference evidence="1 2" key="1">
    <citation type="journal article" date="2016" name="Nat. Commun.">
        <title>Thousands of microbial genomes shed light on interconnected biogeochemical processes in an aquifer system.</title>
        <authorList>
            <person name="Anantharaman K."/>
            <person name="Brown C.T."/>
            <person name="Hug L.A."/>
            <person name="Sharon I."/>
            <person name="Castelle C.J."/>
            <person name="Probst A.J."/>
            <person name="Thomas B.C."/>
            <person name="Singh A."/>
            <person name="Wilkins M.J."/>
            <person name="Karaoz U."/>
            <person name="Brodie E.L."/>
            <person name="Williams K.H."/>
            <person name="Hubbard S.S."/>
            <person name="Banfield J.F."/>
        </authorList>
    </citation>
    <scope>NUCLEOTIDE SEQUENCE [LARGE SCALE GENOMIC DNA]</scope>
</reference>
<accession>A0A1F4XKF8</accession>
<dbReference type="PANTHER" id="PTHR38813">
    <property type="match status" value="1"/>
</dbReference>
<sequence>MEHYKKFLAKLSAKNKESVYVIIEKLISLDFANLDIKKLRGYPSWYRVRVGKIRIIYRYNGRFVQIIDIGFRKDAYK</sequence>
<comment type="caution">
    <text evidence="1">The sequence shown here is derived from an EMBL/GenBank/DDBJ whole genome shotgun (WGS) entry which is preliminary data.</text>
</comment>